<organism evidence="1">
    <name type="scientific">candidate division WWE3 bacterium</name>
    <dbReference type="NCBI Taxonomy" id="2053526"/>
    <lineage>
        <taxon>Bacteria</taxon>
        <taxon>Katanobacteria</taxon>
    </lineage>
</organism>
<name>A0A7C4XT57_UNCKA</name>
<sequence>MSKEPWTKSIPFKSPPEFSKLSVDDMKLVEDLTGSAHSLEFVVPLALSVVYLEAKGIVS</sequence>
<evidence type="ECO:0000313" key="1">
    <source>
        <dbReference type="EMBL" id="HGW29459.1"/>
    </source>
</evidence>
<reference evidence="1" key="1">
    <citation type="journal article" date="2020" name="mSystems">
        <title>Genome- and Community-Level Interaction Insights into Carbon Utilization and Element Cycling Functions of Hydrothermarchaeota in Hydrothermal Sediment.</title>
        <authorList>
            <person name="Zhou Z."/>
            <person name="Liu Y."/>
            <person name="Xu W."/>
            <person name="Pan J."/>
            <person name="Luo Z.H."/>
            <person name="Li M."/>
        </authorList>
    </citation>
    <scope>NUCLEOTIDE SEQUENCE [LARGE SCALE GENOMIC DNA]</scope>
    <source>
        <strain evidence="1">SpSt-417</strain>
    </source>
</reference>
<protein>
    <submittedName>
        <fullName evidence="1">Uncharacterized protein</fullName>
    </submittedName>
</protein>
<accession>A0A7C4XT57</accession>
<comment type="caution">
    <text evidence="1">The sequence shown here is derived from an EMBL/GenBank/DDBJ whole genome shotgun (WGS) entry which is preliminary data.</text>
</comment>
<dbReference type="EMBL" id="DSRT01000046">
    <property type="protein sequence ID" value="HGW29459.1"/>
    <property type="molecule type" value="Genomic_DNA"/>
</dbReference>
<dbReference type="AlphaFoldDB" id="A0A7C4XT57"/>
<gene>
    <name evidence="1" type="ORF">ENR63_00860</name>
</gene>
<proteinExistence type="predicted"/>